<keyword evidence="2" id="KW-0805">Transcription regulation</keyword>
<dbReference type="SUPFAM" id="SSF46689">
    <property type="entry name" value="Homeodomain-like"/>
    <property type="match status" value="1"/>
</dbReference>
<dbReference type="InterPro" id="IPR018060">
    <property type="entry name" value="HTH_AraC"/>
</dbReference>
<protein>
    <submittedName>
        <fullName evidence="7">AraC-type DNA-binding protein</fullName>
    </submittedName>
</protein>
<organism evidence="7 8">
    <name type="scientific">Hathewaya proteolytica DSM 3090</name>
    <dbReference type="NCBI Taxonomy" id="1121331"/>
    <lineage>
        <taxon>Bacteria</taxon>
        <taxon>Bacillati</taxon>
        <taxon>Bacillota</taxon>
        <taxon>Clostridia</taxon>
        <taxon>Eubacteriales</taxon>
        <taxon>Clostridiaceae</taxon>
        <taxon>Hathewaya</taxon>
    </lineage>
</organism>
<dbReference type="InterPro" id="IPR049166">
    <property type="entry name" value="GH39_cat"/>
</dbReference>
<dbReference type="InterPro" id="IPR018062">
    <property type="entry name" value="HTH_AraC-typ_CS"/>
</dbReference>
<dbReference type="InterPro" id="IPR003313">
    <property type="entry name" value="AraC-bd"/>
</dbReference>
<dbReference type="Pfam" id="PF02311">
    <property type="entry name" value="AraC_binding"/>
    <property type="match status" value="1"/>
</dbReference>
<dbReference type="SUPFAM" id="SSF51011">
    <property type="entry name" value="Glycosyl hydrolase domain"/>
    <property type="match status" value="1"/>
</dbReference>
<dbReference type="InterPro" id="IPR009057">
    <property type="entry name" value="Homeodomain-like_sf"/>
</dbReference>
<dbReference type="GO" id="GO:0016798">
    <property type="term" value="F:hydrolase activity, acting on glycosyl bonds"/>
    <property type="evidence" value="ECO:0007669"/>
    <property type="project" value="UniProtKB-KW"/>
</dbReference>
<dbReference type="Pfam" id="PF12833">
    <property type="entry name" value="HTH_18"/>
    <property type="match status" value="1"/>
</dbReference>
<dbReference type="GO" id="GO:0043565">
    <property type="term" value="F:sequence-specific DNA binding"/>
    <property type="evidence" value="ECO:0007669"/>
    <property type="project" value="InterPro"/>
</dbReference>
<evidence type="ECO:0000256" key="4">
    <source>
        <dbReference type="ARBA" id="ARBA00023163"/>
    </source>
</evidence>
<dbReference type="RefSeq" id="WP_072902091.1">
    <property type="nucleotide sequence ID" value="NZ_FRAD01000005.1"/>
</dbReference>
<keyword evidence="3 7" id="KW-0238">DNA-binding</keyword>
<evidence type="ECO:0000256" key="1">
    <source>
        <dbReference type="ARBA" id="ARBA00022801"/>
    </source>
</evidence>
<evidence type="ECO:0000256" key="5">
    <source>
        <dbReference type="ARBA" id="ARBA00023295"/>
    </source>
</evidence>
<dbReference type="InterPro" id="IPR011051">
    <property type="entry name" value="RmlC_Cupin_sf"/>
</dbReference>
<evidence type="ECO:0000256" key="3">
    <source>
        <dbReference type="ARBA" id="ARBA00023125"/>
    </source>
</evidence>
<dbReference type="Gene3D" id="2.60.120.10">
    <property type="entry name" value="Jelly Rolls"/>
    <property type="match status" value="1"/>
</dbReference>
<keyword evidence="4" id="KW-0804">Transcription</keyword>
<keyword evidence="5" id="KW-0326">Glycosidase</keyword>
<reference evidence="7 8" key="1">
    <citation type="submission" date="2016-11" db="EMBL/GenBank/DDBJ databases">
        <authorList>
            <person name="Jaros S."/>
            <person name="Januszkiewicz K."/>
            <person name="Wedrychowicz H."/>
        </authorList>
    </citation>
    <scope>NUCLEOTIDE SEQUENCE [LARGE SCALE GENOMIC DNA]</scope>
    <source>
        <strain evidence="7 8">DSM 3090</strain>
    </source>
</reference>
<dbReference type="Proteomes" id="UP000183952">
    <property type="component" value="Unassembled WGS sequence"/>
</dbReference>
<feature type="domain" description="HTH araC/xylS-type" evidence="6">
    <location>
        <begin position="173"/>
        <end position="271"/>
    </location>
</feature>
<evidence type="ECO:0000313" key="7">
    <source>
        <dbReference type="EMBL" id="SHJ64162.1"/>
    </source>
</evidence>
<evidence type="ECO:0000259" key="6">
    <source>
        <dbReference type="PROSITE" id="PS01124"/>
    </source>
</evidence>
<dbReference type="STRING" id="1121331.SAMN02745248_00560"/>
<dbReference type="PROSITE" id="PS01124">
    <property type="entry name" value="HTH_ARAC_FAMILY_2"/>
    <property type="match status" value="1"/>
</dbReference>
<sequence length="702" mass="83342">MRREHICFYGGIPVNIELLNIKNIPFNWHNSIELLYVLKGEVDVTIDSESCSIKQGEVEIINVDEAHTISSKEDNLVLMFNIDTEFLKNYYKDIDDVFFYTDNTSQEEEEKYDVLKRYLSNIFYEMIRRGEEFEIEIQSNVVSLLFHLVNEFHYLTVEDSDLKDKEIQLERYHRITKYIYTNYMNKISLKDIADKEFLSIHYLSHELKNRFGYSFQEILNLTRIEESIKLLLDTDKSISDIALETGFSHVRYYNKNFKTYYNCTPSQFRKKYKFTDEQLVKNTKYKVLDLNDALEYLLPYIDDYEEESTPYDSIEVLNIDVRQEIEEIEEMDFSFMKYIEIGNIHSLFNKFFIEELTDVQHTLQFEYGIISEVFPMIKSEADVFRFFNFLEESIRVLYNIDLNPIFDVTMKDVQRTDFCEILKAFAQYLYDNFSDLCKYGFRIPSNLDEATVSKIQLLLKEIDDSIILLPKELKGLSNGMEKETNFMSAYIVDKILDKKQFNFLMKAVDESYPLNVHDNNSFVFQGERGLSYSNGLRKPSYFAYYFLSKLGDEVLKKGKGYIVTKNEDDYVILLYNYMSPKELSKICKNNNLSLMDFVNESYNQDIWNETTINVLNLQEDYKLIRYELTKEQSCPYYYWVNLGRPLSLRIEEVELLKNINFPKVTFDYVKESSMYSLKSSLEPFGLELIILEKINAKNTKNT</sequence>
<evidence type="ECO:0000256" key="2">
    <source>
        <dbReference type="ARBA" id="ARBA00023015"/>
    </source>
</evidence>
<dbReference type="PANTHER" id="PTHR43280:SF34">
    <property type="entry name" value="ARAC-FAMILY TRANSCRIPTIONAL REGULATOR"/>
    <property type="match status" value="1"/>
</dbReference>
<gene>
    <name evidence="7" type="ORF">SAMN02745248_00560</name>
</gene>
<dbReference type="OrthoDB" id="9776971at2"/>
<dbReference type="Pfam" id="PF01229">
    <property type="entry name" value="Glyco_hydro_39"/>
    <property type="match status" value="1"/>
</dbReference>
<accession>A0A1M6KZ83</accession>
<evidence type="ECO:0000313" key="8">
    <source>
        <dbReference type="Proteomes" id="UP000183952"/>
    </source>
</evidence>
<dbReference type="SUPFAM" id="SSF51182">
    <property type="entry name" value="RmlC-like cupins"/>
    <property type="match status" value="1"/>
</dbReference>
<proteinExistence type="predicted"/>
<keyword evidence="8" id="KW-1185">Reference proteome</keyword>
<dbReference type="Gene3D" id="2.60.40.1500">
    <property type="entry name" value="Glycosyl hydrolase domain, family 39"/>
    <property type="match status" value="1"/>
</dbReference>
<dbReference type="PROSITE" id="PS00041">
    <property type="entry name" value="HTH_ARAC_FAMILY_1"/>
    <property type="match status" value="1"/>
</dbReference>
<dbReference type="EMBL" id="FRAD01000005">
    <property type="protein sequence ID" value="SHJ64162.1"/>
    <property type="molecule type" value="Genomic_DNA"/>
</dbReference>
<dbReference type="PANTHER" id="PTHR43280">
    <property type="entry name" value="ARAC-FAMILY TRANSCRIPTIONAL REGULATOR"/>
    <property type="match status" value="1"/>
</dbReference>
<dbReference type="Gene3D" id="1.10.10.60">
    <property type="entry name" value="Homeodomain-like"/>
    <property type="match status" value="2"/>
</dbReference>
<dbReference type="GO" id="GO:0003700">
    <property type="term" value="F:DNA-binding transcription factor activity"/>
    <property type="evidence" value="ECO:0007669"/>
    <property type="project" value="InterPro"/>
</dbReference>
<name>A0A1M6KZ83_9CLOT</name>
<dbReference type="AlphaFoldDB" id="A0A1M6KZ83"/>
<dbReference type="SMART" id="SM00342">
    <property type="entry name" value="HTH_ARAC"/>
    <property type="match status" value="1"/>
</dbReference>
<keyword evidence="1" id="KW-0378">Hydrolase</keyword>
<dbReference type="InterPro" id="IPR014710">
    <property type="entry name" value="RmlC-like_jellyroll"/>
</dbReference>